<name>A0A917ZDI8_9ACTN</name>
<evidence type="ECO:0000313" key="4">
    <source>
        <dbReference type="EMBL" id="GGO79854.1"/>
    </source>
</evidence>
<dbReference type="Gene3D" id="3.40.50.300">
    <property type="entry name" value="P-loop containing nucleotide triphosphate hydrolases"/>
    <property type="match status" value="1"/>
</dbReference>
<reference evidence="4" key="1">
    <citation type="journal article" date="2014" name="Int. J. Syst. Evol. Microbiol.">
        <title>Complete genome sequence of Corynebacterium casei LMG S-19264T (=DSM 44701T), isolated from a smear-ripened cheese.</title>
        <authorList>
            <consortium name="US DOE Joint Genome Institute (JGI-PGF)"/>
            <person name="Walter F."/>
            <person name="Albersmeier A."/>
            <person name="Kalinowski J."/>
            <person name="Ruckert C."/>
        </authorList>
    </citation>
    <scope>NUCLEOTIDE SEQUENCE</scope>
    <source>
        <strain evidence="4">CGMCC 4.7368</strain>
    </source>
</reference>
<keyword evidence="2" id="KW-0732">Signal</keyword>
<feature type="transmembrane region" description="Helical" evidence="1">
    <location>
        <begin position="486"/>
        <end position="509"/>
    </location>
</feature>
<keyword evidence="5" id="KW-1185">Reference proteome</keyword>
<feature type="transmembrane region" description="Helical" evidence="1">
    <location>
        <begin position="515"/>
        <end position="535"/>
    </location>
</feature>
<keyword evidence="1" id="KW-1133">Transmembrane helix</keyword>
<feature type="transmembrane region" description="Helical" evidence="1">
    <location>
        <begin position="421"/>
        <end position="440"/>
    </location>
</feature>
<dbReference type="SUPFAM" id="SSF52540">
    <property type="entry name" value="P-loop containing nucleoside triphosphate hydrolases"/>
    <property type="match status" value="1"/>
</dbReference>
<feature type="domain" description="NACHT" evidence="3">
    <location>
        <begin position="138"/>
        <end position="299"/>
    </location>
</feature>
<evidence type="ECO:0000313" key="5">
    <source>
        <dbReference type="Proteomes" id="UP000646523"/>
    </source>
</evidence>
<reference evidence="4" key="2">
    <citation type="submission" date="2020-09" db="EMBL/GenBank/DDBJ databases">
        <authorList>
            <person name="Sun Q."/>
            <person name="Zhou Y."/>
        </authorList>
    </citation>
    <scope>NUCLEOTIDE SEQUENCE</scope>
    <source>
        <strain evidence="4">CGMCC 4.7368</strain>
    </source>
</reference>
<dbReference type="EMBL" id="BMNH01000030">
    <property type="protein sequence ID" value="GGO79854.1"/>
    <property type="molecule type" value="Genomic_DNA"/>
</dbReference>
<proteinExistence type="predicted"/>
<feature type="transmembrane region" description="Helical" evidence="1">
    <location>
        <begin position="570"/>
        <end position="590"/>
    </location>
</feature>
<dbReference type="Proteomes" id="UP000646523">
    <property type="component" value="Unassembled WGS sequence"/>
</dbReference>
<feature type="chain" id="PRO_5037687087" description="NACHT domain-containing protein" evidence="2">
    <location>
        <begin position="22"/>
        <end position="678"/>
    </location>
</feature>
<keyword evidence="1" id="KW-0812">Transmembrane</keyword>
<feature type="transmembrane region" description="Helical" evidence="1">
    <location>
        <begin position="36"/>
        <end position="56"/>
    </location>
</feature>
<dbReference type="InterPro" id="IPR007111">
    <property type="entry name" value="NACHT_NTPase"/>
</dbReference>
<dbReference type="InterPro" id="IPR027417">
    <property type="entry name" value="P-loop_NTPase"/>
</dbReference>
<gene>
    <name evidence="4" type="ORF">GCM10012289_65140</name>
</gene>
<feature type="transmembrane region" description="Helical" evidence="1">
    <location>
        <begin position="596"/>
        <end position="616"/>
    </location>
</feature>
<evidence type="ECO:0000256" key="1">
    <source>
        <dbReference type="SAM" id="Phobius"/>
    </source>
</evidence>
<evidence type="ECO:0000259" key="3">
    <source>
        <dbReference type="Pfam" id="PF05729"/>
    </source>
</evidence>
<feature type="signal peptide" evidence="2">
    <location>
        <begin position="1"/>
        <end position="21"/>
    </location>
</feature>
<organism evidence="4 5">
    <name type="scientific">Nonomuraea cavernae</name>
    <dbReference type="NCBI Taxonomy" id="2045107"/>
    <lineage>
        <taxon>Bacteria</taxon>
        <taxon>Bacillati</taxon>
        <taxon>Actinomycetota</taxon>
        <taxon>Actinomycetes</taxon>
        <taxon>Streptosporangiales</taxon>
        <taxon>Streptosporangiaceae</taxon>
        <taxon>Nonomuraea</taxon>
    </lineage>
</organism>
<dbReference type="Pfam" id="PF05729">
    <property type="entry name" value="NACHT"/>
    <property type="match status" value="1"/>
</dbReference>
<accession>A0A917ZDI8</accession>
<keyword evidence="1" id="KW-0472">Membrane</keyword>
<dbReference type="AlphaFoldDB" id="A0A917ZDI8"/>
<protein>
    <recommendedName>
        <fullName evidence="3">NACHT domain-containing protein</fullName>
    </recommendedName>
</protein>
<comment type="caution">
    <text evidence="4">The sequence shown here is derived from an EMBL/GenBank/DDBJ whole genome shotgun (WGS) entry which is preliminary data.</text>
</comment>
<sequence>MRSGGLSSPRLLFAVATFTSAAGAVALNQVLNDGVWSPKWIAIACGVTALGCWLSYRFTLVTATTPTLSEAKTHLAELVAHQWADEAAARRQGDALIPVSWSVTHGPRSGGRPRGTDPCLRSDEVAGLAAFFRGLPRRRLVITGGPGTGKTTLAIELLLHLIETRTADEPVPVLLPIAEWNVKTHPRFHEWVASRVRADYAALRGIGKGADGTDLLAGRGHVLAVLDGLDELPEDARAGVLRELSRTLGDRDQVIITSRTRAYKDTVGTTRALKGATVIAPKDLDQQAAAAYLDACFTAEPSPAWVKALDALREGKAPALAYVTSAAWGLWLVKVVYVDRDADPAPLLSVPGEESGALREHLLDGLVEARLGHGGPVPARGAERLAWLAGLLSRNGAQDLAWWRMVDYVFPGRGRQLVSEWVGVLAGAVISLPAAVMGALIDDVHFGAMLGLGFCLGISMPRLSATDSPDFAPLRARRRLLDFVRMVAANSPLMMFGMPLGLPVAGYMWWAEGPLMGLATLVAVAVLNWLTLQVMQIRSAAPDERPPVFTAAVTPVSTWRVNRALTGLHLVNSVILGTVLAFAVELFSFVDAQRGMRPANDALLVAVFAFSFGFMARRRDTWLRSVIFQGHLALLGRGPLRLARLLDNLHRRGLLRAAGPFYQFRHAELQEHLARRQG</sequence>
<feature type="transmembrane region" description="Helical" evidence="1">
    <location>
        <begin position="446"/>
        <end position="465"/>
    </location>
</feature>
<evidence type="ECO:0000256" key="2">
    <source>
        <dbReference type="SAM" id="SignalP"/>
    </source>
</evidence>